<evidence type="ECO:0000313" key="3">
    <source>
        <dbReference type="Proteomes" id="UP000460715"/>
    </source>
</evidence>
<dbReference type="InterPro" id="IPR018759">
    <property type="entry name" value="BBP2_2"/>
</dbReference>
<evidence type="ECO:0000313" key="2">
    <source>
        <dbReference type="EMBL" id="MXP64665.1"/>
    </source>
</evidence>
<dbReference type="Proteomes" id="UP000460715">
    <property type="component" value="Unassembled WGS sequence"/>
</dbReference>
<dbReference type="Pfam" id="PF10082">
    <property type="entry name" value="BBP2_2"/>
    <property type="match status" value="1"/>
</dbReference>
<reference evidence="2 3" key="1">
    <citation type="submission" date="2019-03" db="EMBL/GenBank/DDBJ databases">
        <title>Roseomonas sp. a novel Roseomonas species isolated from Sea whip Gorgonian.</title>
        <authorList>
            <person name="Li F."/>
            <person name="Pan X."/>
            <person name="Huang S."/>
            <person name="Li Z."/>
            <person name="Meng B."/>
        </authorList>
    </citation>
    <scope>NUCLEOTIDE SEQUENCE [LARGE SCALE GENOMIC DNA]</scope>
    <source>
        <strain evidence="2 3">M0104</strain>
    </source>
</reference>
<sequence>MPRPFRCGSGAESDKVAIMFLRNGSAGKETTSAARGRVASPSTREPSRASRLAACLPRVALPGALLLLPGLAAAQTQTIGPEATARGVTVQTRPRPDYDPAGVRLGAFRIDGSVEAGMGYDDNIQPSLQSEPSDGFFTERLNASAASQWTRHALGLNVTQSTRQYLQYNDLNWNDYSVGLSGRYDIGRASSLNASYTHLRSHLDVDDFELQQGGISRPLPYDSDVFQVGGTATFNRLALSTTLNYTTIRYDRQQNSGGFQNDAQDDYDSKAAEIRGEYSLVPGRRIVALVRLQDISHTESSQSGSDSFTWEGQGGFDYDFDGLWAARLLVGYRQRDYEQPGRKSLTGPAFEGQLMWMPTQLTTTTLAIQRTIEESIRNDNVSYTRTAASLTVDHELRRNLILTGSLRAEHRDYPDVGTVTDGIVLVGAQLLLNRNMALTADYQHTERLSAPEGYREYGINQVAVRLRFAL</sequence>
<dbReference type="EMBL" id="SNVJ01000013">
    <property type="protein sequence ID" value="MXP64665.1"/>
    <property type="molecule type" value="Genomic_DNA"/>
</dbReference>
<keyword evidence="3" id="KW-1185">Reference proteome</keyword>
<comment type="caution">
    <text evidence="2">The sequence shown here is derived from an EMBL/GenBank/DDBJ whole genome shotgun (WGS) entry which is preliminary data.</text>
</comment>
<dbReference type="AlphaFoldDB" id="A0A845BCQ2"/>
<dbReference type="SUPFAM" id="SSF56935">
    <property type="entry name" value="Porins"/>
    <property type="match status" value="1"/>
</dbReference>
<evidence type="ECO:0000256" key="1">
    <source>
        <dbReference type="SAM" id="MobiDB-lite"/>
    </source>
</evidence>
<organism evidence="2 3">
    <name type="scientific">Teichococcus coralli</name>
    <dbReference type="NCBI Taxonomy" id="2545983"/>
    <lineage>
        <taxon>Bacteria</taxon>
        <taxon>Pseudomonadati</taxon>
        <taxon>Pseudomonadota</taxon>
        <taxon>Alphaproteobacteria</taxon>
        <taxon>Acetobacterales</taxon>
        <taxon>Roseomonadaceae</taxon>
        <taxon>Roseomonas</taxon>
    </lineage>
</organism>
<protein>
    <recommendedName>
        <fullName evidence="4">Outer membrane beta-barrel protein</fullName>
    </recommendedName>
</protein>
<proteinExistence type="predicted"/>
<evidence type="ECO:0008006" key="4">
    <source>
        <dbReference type="Google" id="ProtNLM"/>
    </source>
</evidence>
<gene>
    <name evidence="2" type="ORF">E0493_15035</name>
</gene>
<accession>A0A845BCQ2</accession>
<feature type="region of interest" description="Disordered" evidence="1">
    <location>
        <begin position="28"/>
        <end position="49"/>
    </location>
</feature>
<name>A0A845BCQ2_9PROT</name>